<keyword evidence="7 14" id="KW-0812">Transmembrane</keyword>
<dbReference type="eggNOG" id="KOG0831">
    <property type="taxonomic scope" value="Eukaryota"/>
</dbReference>
<dbReference type="Proteomes" id="UP000019132">
    <property type="component" value="Unassembled WGS sequence"/>
</dbReference>
<protein>
    <recommendedName>
        <fullName evidence="14">Acyltransferase</fullName>
        <ecNumber evidence="14">2.3.1.-</ecNumber>
    </recommendedName>
</protein>
<evidence type="ECO:0000256" key="14">
    <source>
        <dbReference type="RuleBase" id="RU367023"/>
    </source>
</evidence>
<evidence type="ECO:0000256" key="1">
    <source>
        <dbReference type="ARBA" id="ARBA00004477"/>
    </source>
</evidence>
<keyword evidence="16" id="KW-1185">Reference proteome</keyword>
<dbReference type="STRING" id="431595.K3WBZ3"/>
<proteinExistence type="inferred from homology"/>
<dbReference type="InParanoid" id="K3WBZ3"/>
<organism evidence="15 16">
    <name type="scientific">Globisporangium ultimum (strain ATCC 200006 / CBS 805.95 / DAOM BR144)</name>
    <name type="common">Pythium ultimum</name>
    <dbReference type="NCBI Taxonomy" id="431595"/>
    <lineage>
        <taxon>Eukaryota</taxon>
        <taxon>Sar</taxon>
        <taxon>Stramenopiles</taxon>
        <taxon>Oomycota</taxon>
        <taxon>Peronosporomycetes</taxon>
        <taxon>Pythiales</taxon>
        <taxon>Pythiaceae</taxon>
        <taxon>Globisporangium</taxon>
    </lineage>
</organism>
<dbReference type="PANTHER" id="PTHR12317:SF0">
    <property type="entry name" value="ACYLTRANSFERASE"/>
    <property type="match status" value="1"/>
</dbReference>
<evidence type="ECO:0000256" key="5">
    <source>
        <dbReference type="ARBA" id="ARBA00022516"/>
    </source>
</evidence>
<feature type="transmembrane region" description="Helical" evidence="14">
    <location>
        <begin position="12"/>
        <end position="34"/>
    </location>
</feature>
<evidence type="ECO:0000256" key="7">
    <source>
        <dbReference type="ARBA" id="ARBA00022692"/>
    </source>
</evidence>
<evidence type="ECO:0000313" key="15">
    <source>
        <dbReference type="EnsemblProtists" id="PYU1_T002484"/>
    </source>
</evidence>
<evidence type="ECO:0000256" key="13">
    <source>
        <dbReference type="ARBA" id="ARBA00023315"/>
    </source>
</evidence>
<reference evidence="16" key="2">
    <citation type="submission" date="2010-04" db="EMBL/GenBank/DDBJ databases">
        <authorList>
            <person name="Buell R."/>
            <person name="Hamilton J."/>
            <person name="Hostetler J."/>
        </authorList>
    </citation>
    <scope>NUCLEOTIDE SEQUENCE [LARGE SCALE GENOMIC DNA]</scope>
    <source>
        <strain evidence="16">DAOM:BR144</strain>
    </source>
</reference>
<dbReference type="GO" id="GO:0005789">
    <property type="term" value="C:endoplasmic reticulum membrane"/>
    <property type="evidence" value="ECO:0007669"/>
    <property type="project" value="UniProtKB-SubCell"/>
</dbReference>
<evidence type="ECO:0000256" key="10">
    <source>
        <dbReference type="ARBA" id="ARBA00022989"/>
    </source>
</evidence>
<dbReference type="InterPro" id="IPR007130">
    <property type="entry name" value="DAGAT"/>
</dbReference>
<keyword evidence="6 14" id="KW-0808">Transferase</keyword>
<comment type="pathway">
    <text evidence="3">Lipid metabolism.</text>
</comment>
<dbReference type="EnsemblProtists" id="PYU1_T002484">
    <property type="protein sequence ID" value="PYU1_T002484"/>
    <property type="gene ID" value="PYU1_G002481"/>
</dbReference>
<evidence type="ECO:0000256" key="3">
    <source>
        <dbReference type="ARBA" id="ARBA00005189"/>
    </source>
</evidence>
<accession>K3WBZ3</accession>
<evidence type="ECO:0000256" key="11">
    <source>
        <dbReference type="ARBA" id="ARBA00023098"/>
    </source>
</evidence>
<comment type="pathway">
    <text evidence="2">Glycerolipid metabolism; triacylglycerol biosynthesis.</text>
</comment>
<keyword evidence="10 14" id="KW-1133">Transmembrane helix</keyword>
<keyword evidence="5" id="KW-0444">Lipid biosynthesis</keyword>
<evidence type="ECO:0000313" key="16">
    <source>
        <dbReference type="Proteomes" id="UP000019132"/>
    </source>
</evidence>
<dbReference type="CDD" id="cd07987">
    <property type="entry name" value="LPLAT_MGAT-like"/>
    <property type="match status" value="1"/>
</dbReference>
<dbReference type="HOGENOM" id="CLU_766152_0_0_1"/>
<dbReference type="PANTHER" id="PTHR12317">
    <property type="entry name" value="DIACYLGLYCEROL O-ACYLTRANSFERASE"/>
    <property type="match status" value="1"/>
</dbReference>
<evidence type="ECO:0000256" key="6">
    <source>
        <dbReference type="ARBA" id="ARBA00022679"/>
    </source>
</evidence>
<evidence type="ECO:0000256" key="8">
    <source>
        <dbReference type="ARBA" id="ARBA00022798"/>
    </source>
</evidence>
<dbReference type="GO" id="GO:0006071">
    <property type="term" value="P:glycerol metabolic process"/>
    <property type="evidence" value="ECO:0007669"/>
    <property type="project" value="UniProtKB-KW"/>
</dbReference>
<dbReference type="AlphaFoldDB" id="K3WBZ3"/>
<reference evidence="15" key="3">
    <citation type="submission" date="2014-11" db="UniProtKB">
        <authorList>
            <consortium name="EnsemblProtists"/>
        </authorList>
    </citation>
    <scope>IDENTIFICATION</scope>
    <source>
        <strain evidence="15">DAOM BR144</strain>
    </source>
</reference>
<keyword evidence="13" id="KW-0012">Acyltransferase</keyword>
<dbReference type="GO" id="GO:0019432">
    <property type="term" value="P:triglyceride biosynthetic process"/>
    <property type="evidence" value="ECO:0007669"/>
    <property type="project" value="TreeGrafter"/>
</dbReference>
<comment type="subcellular location">
    <subcellularLocation>
        <location evidence="1 14">Endoplasmic reticulum membrane</location>
        <topology evidence="1 14">Multi-pass membrane protein</topology>
    </subcellularLocation>
</comment>
<reference evidence="16" key="1">
    <citation type="journal article" date="2010" name="Genome Biol.">
        <title>Genome sequence of the necrotrophic plant pathogen Pythium ultimum reveals original pathogenicity mechanisms and effector repertoire.</title>
        <authorList>
            <person name="Levesque C.A."/>
            <person name="Brouwer H."/>
            <person name="Cano L."/>
            <person name="Hamilton J.P."/>
            <person name="Holt C."/>
            <person name="Huitema E."/>
            <person name="Raffaele S."/>
            <person name="Robideau G.P."/>
            <person name="Thines M."/>
            <person name="Win J."/>
            <person name="Zerillo M.M."/>
            <person name="Beakes G.W."/>
            <person name="Boore J.L."/>
            <person name="Busam D."/>
            <person name="Dumas B."/>
            <person name="Ferriera S."/>
            <person name="Fuerstenberg S.I."/>
            <person name="Gachon C.M."/>
            <person name="Gaulin E."/>
            <person name="Govers F."/>
            <person name="Grenville-Briggs L."/>
            <person name="Horner N."/>
            <person name="Hostetler J."/>
            <person name="Jiang R.H."/>
            <person name="Johnson J."/>
            <person name="Krajaejun T."/>
            <person name="Lin H."/>
            <person name="Meijer H.J."/>
            <person name="Moore B."/>
            <person name="Morris P."/>
            <person name="Phuntmart V."/>
            <person name="Puiu D."/>
            <person name="Shetty J."/>
            <person name="Stajich J.E."/>
            <person name="Tripathy S."/>
            <person name="Wawra S."/>
            <person name="van West P."/>
            <person name="Whitty B.R."/>
            <person name="Coutinho P.M."/>
            <person name="Henrissat B."/>
            <person name="Martin F."/>
            <person name="Thomas P.D."/>
            <person name="Tyler B.M."/>
            <person name="De Vries R.P."/>
            <person name="Kamoun S."/>
            <person name="Yandell M."/>
            <person name="Tisserat N."/>
            <person name="Buell C.R."/>
        </authorList>
    </citation>
    <scope>NUCLEOTIDE SEQUENCE</scope>
    <source>
        <strain evidence="16">DAOM:BR144</strain>
    </source>
</reference>
<keyword evidence="8" id="KW-0319">Glycerol metabolism</keyword>
<evidence type="ECO:0000256" key="9">
    <source>
        <dbReference type="ARBA" id="ARBA00022824"/>
    </source>
</evidence>
<name>K3WBZ3_GLOUD</name>
<keyword evidence="9 14" id="KW-0256">Endoplasmic reticulum</keyword>
<evidence type="ECO:0000256" key="2">
    <source>
        <dbReference type="ARBA" id="ARBA00004771"/>
    </source>
</evidence>
<comment type="similarity">
    <text evidence="4 14">Belongs to the diacylglycerol acyltransferase family.</text>
</comment>
<dbReference type="GO" id="GO:0004144">
    <property type="term" value="F:diacylglycerol O-acyltransferase activity"/>
    <property type="evidence" value="ECO:0007669"/>
    <property type="project" value="TreeGrafter"/>
</dbReference>
<dbReference type="EC" id="2.3.1.-" evidence="14"/>
<sequence>MGTLRRQLKSLAGVGGVYALWVVGLLVFTSLYGYTFLWLGRVLWSALAGGNDEFANAPVPRIVTWFIGFVVVYESYHWLFPVGEWPFLQRAARSMLTKYPYFRLNACIFEEELEQNERRAEHQTKMVLRSVTLACDQMTPFAKPQESAMYAIHPHGVLSCGPLVNGIHHAKFAEVKARWLVAENLFWFPVIRDVLKWWNFSHVQRWSFVEAMEKQQNIGFCPGGFEEATLYERGKHRVFLKKRFGFIKLALQYGYKVHPVYTFGEEFTYHAFPYFLDFRLKLNEFKFPGVAFMGNVWCFFMPKSDIELITVVGKPLQFPRIEHPAKADVAKYHELYVNALIELFETHKTQFAANPDATLEVY</sequence>
<comment type="caution">
    <text evidence="14">Lacks conserved residue(s) required for the propagation of feature annotation.</text>
</comment>
<evidence type="ECO:0000256" key="4">
    <source>
        <dbReference type="ARBA" id="ARBA00005420"/>
    </source>
</evidence>
<dbReference type="VEuPathDB" id="FungiDB:PYU1_G002481"/>
<keyword evidence="11" id="KW-0443">Lipid metabolism</keyword>
<dbReference type="OMA" id="WEQVEKH"/>
<evidence type="ECO:0000256" key="12">
    <source>
        <dbReference type="ARBA" id="ARBA00023136"/>
    </source>
</evidence>
<keyword evidence="12 14" id="KW-0472">Membrane</keyword>
<dbReference type="Pfam" id="PF03982">
    <property type="entry name" value="DAGAT"/>
    <property type="match status" value="1"/>
</dbReference>